<evidence type="ECO:0000313" key="2">
    <source>
        <dbReference type="EnsemblMetazoa" id="XP_020913919.1"/>
    </source>
</evidence>
<dbReference type="SUPFAM" id="SSF57501">
    <property type="entry name" value="Cystine-knot cytokines"/>
    <property type="match status" value="1"/>
</dbReference>
<keyword evidence="1" id="KW-0732">Signal</keyword>
<organism evidence="2 3">
    <name type="scientific">Exaiptasia diaphana</name>
    <name type="common">Tropical sea anemone</name>
    <name type="synonym">Aiptasia pulchella</name>
    <dbReference type="NCBI Taxonomy" id="2652724"/>
    <lineage>
        <taxon>Eukaryota</taxon>
        <taxon>Metazoa</taxon>
        <taxon>Cnidaria</taxon>
        <taxon>Anthozoa</taxon>
        <taxon>Hexacorallia</taxon>
        <taxon>Actiniaria</taxon>
        <taxon>Aiptasiidae</taxon>
        <taxon>Exaiptasia</taxon>
    </lineage>
</organism>
<dbReference type="PANTHER" id="PTHR33995:SF7">
    <property type="entry name" value="BURSICON SUBUNIT ALPHA-RELATED"/>
    <property type="match status" value="1"/>
</dbReference>
<keyword evidence="3" id="KW-1185">Reference proteome</keyword>
<dbReference type="AlphaFoldDB" id="A0A913Y3K3"/>
<feature type="signal peptide" evidence="1">
    <location>
        <begin position="1"/>
        <end position="21"/>
    </location>
</feature>
<proteinExistence type="predicted"/>
<reference evidence="2" key="1">
    <citation type="submission" date="2022-11" db="UniProtKB">
        <authorList>
            <consortium name="EnsemblMetazoa"/>
        </authorList>
    </citation>
    <scope>IDENTIFICATION</scope>
</reference>
<dbReference type="OrthoDB" id="5977230at2759"/>
<evidence type="ECO:0000313" key="3">
    <source>
        <dbReference type="Proteomes" id="UP000887567"/>
    </source>
</evidence>
<protein>
    <submittedName>
        <fullName evidence="2">Uncharacterized protein</fullName>
    </submittedName>
</protein>
<dbReference type="PANTHER" id="PTHR33995">
    <property type="entry name" value="PROTEIN CBG18546"/>
    <property type="match status" value="1"/>
</dbReference>
<feature type="chain" id="PRO_5037724017" evidence="1">
    <location>
        <begin position="22"/>
        <end position="294"/>
    </location>
</feature>
<dbReference type="RefSeq" id="XP_020913919.1">
    <property type="nucleotide sequence ID" value="XM_021058260.2"/>
</dbReference>
<dbReference type="KEGG" id="epa:110251536"/>
<accession>A0A913Y3K3</accession>
<dbReference type="Proteomes" id="UP000887567">
    <property type="component" value="Unplaced"/>
</dbReference>
<evidence type="ECO:0000256" key="1">
    <source>
        <dbReference type="SAM" id="SignalP"/>
    </source>
</evidence>
<dbReference type="InterPro" id="IPR029034">
    <property type="entry name" value="Cystine-knot_cytokine"/>
</dbReference>
<name>A0A913Y3K3_EXADI</name>
<dbReference type="EnsemblMetazoa" id="XM_021058260.2">
    <property type="protein sequence ID" value="XP_020913919.1"/>
    <property type="gene ID" value="LOC110251536"/>
</dbReference>
<dbReference type="GeneID" id="110251536"/>
<sequence>MGVKAIITTIAVVMAILEIQSKPSVQFNRRNTNQPGKRASVKHVCDSAPRDQVIQKDNRYVKCLKPSNQELKKEINAIGGLNRHYFANSLDEARKDFSNMFKVYGDLLNNTEQWRSWVNNKFISSPYVSTPTTTTTKTTTSTNTLSVKRDEMENANKEVKVDKRDSGNIAIQCLPGGRDTENGVHLCPACQRCTELPANYYPRFVNELTCDDSFSGNQNETRCALGTGPVGIPIPIGTCHQVSMSFDVLVHQPGQYNITFQNETYIEYKEIFTEAPWEVRTFCECMAKSIFKIE</sequence>